<dbReference type="SUPFAM" id="SSF52540">
    <property type="entry name" value="P-loop containing nucleoside triphosphate hydrolases"/>
    <property type="match status" value="1"/>
</dbReference>
<dbReference type="PROSITE" id="PS00211">
    <property type="entry name" value="ABC_TRANSPORTER_1"/>
    <property type="match status" value="1"/>
</dbReference>
<dbReference type="STRING" id="1121322.SAMN02745136_03818"/>
<evidence type="ECO:0000256" key="5">
    <source>
        <dbReference type="ARBA" id="ARBA00022967"/>
    </source>
</evidence>
<dbReference type="InterPro" id="IPR003439">
    <property type="entry name" value="ABC_transporter-like_ATP-bd"/>
</dbReference>
<sequence length="347" mass="38403">MIELRNVNKTFHSEGVTVEAVKNVNIKIEDGEIFGIIGYSGAGKSTLVRCINLLERPTSGEVLVDEVDLTSLSEKNLRNARKGIGMIFQQFNLFSSRTVFQNIEYPLKHSKLAKAEKKKRVEELLRLVELESKAKVYPSQLSGGQKQRVAIARALASNPKILLCDEATSALDPQTTLSILKLLKQLNKQLGITIIMITHEMQVIKEICDRVAVMENGKVVEAGDVFSIFASPREAITKDFIDTTSNLSKIFSLIEEKADITNIKPGQCIVKFKYLVRSSSEPLISTISRKFNIDANIIFGNIELLDSEPLGGLVSILSGDAEEMEAAMEYLKSKNVGVEVILDARNS</sequence>
<dbReference type="SUPFAM" id="SSF55021">
    <property type="entry name" value="ACT-like"/>
    <property type="match status" value="1"/>
</dbReference>
<dbReference type="Gene3D" id="3.40.50.300">
    <property type="entry name" value="P-loop containing nucleotide triphosphate hydrolases"/>
    <property type="match status" value="1"/>
</dbReference>
<dbReference type="Gene3D" id="3.30.70.260">
    <property type="match status" value="1"/>
</dbReference>
<dbReference type="Proteomes" id="UP000184386">
    <property type="component" value="Unassembled WGS sequence"/>
</dbReference>
<dbReference type="CDD" id="cd03258">
    <property type="entry name" value="ABC_MetN_methionine_transporter"/>
    <property type="match status" value="1"/>
</dbReference>
<evidence type="ECO:0000256" key="2">
    <source>
        <dbReference type="ARBA" id="ARBA00022475"/>
    </source>
</evidence>
<dbReference type="FunFam" id="3.40.50.300:FF:000032">
    <property type="entry name" value="Export ABC transporter ATP-binding protein"/>
    <property type="match status" value="1"/>
</dbReference>
<dbReference type="PROSITE" id="PS50893">
    <property type="entry name" value="ABC_TRANSPORTER_2"/>
    <property type="match status" value="1"/>
</dbReference>
<evidence type="ECO:0000256" key="4">
    <source>
        <dbReference type="ARBA" id="ARBA00022840"/>
    </source>
</evidence>
<keyword evidence="7" id="KW-0472">Membrane</keyword>
<organism evidence="9 10">
    <name type="scientific">Anaerocolumna jejuensis DSM 15929</name>
    <dbReference type="NCBI Taxonomy" id="1121322"/>
    <lineage>
        <taxon>Bacteria</taxon>
        <taxon>Bacillati</taxon>
        <taxon>Bacillota</taxon>
        <taxon>Clostridia</taxon>
        <taxon>Lachnospirales</taxon>
        <taxon>Lachnospiraceae</taxon>
        <taxon>Anaerocolumna</taxon>
    </lineage>
</organism>
<dbReference type="InterPro" id="IPR027417">
    <property type="entry name" value="P-loop_NTPase"/>
</dbReference>
<gene>
    <name evidence="9" type="ORF">SAMN02745136_03818</name>
</gene>
<keyword evidence="2" id="KW-1003">Cell membrane</keyword>
<keyword evidence="10" id="KW-1185">Reference proteome</keyword>
<keyword evidence="4 9" id="KW-0067">ATP-binding</keyword>
<evidence type="ECO:0000256" key="7">
    <source>
        <dbReference type="ARBA" id="ARBA00023136"/>
    </source>
</evidence>
<dbReference type="OrthoDB" id="9804199at2"/>
<dbReference type="InterPro" id="IPR018449">
    <property type="entry name" value="NIL_domain"/>
</dbReference>
<dbReference type="PANTHER" id="PTHR43166:SF30">
    <property type="entry name" value="METHIONINE IMPORT ATP-BINDING PROTEIN METN"/>
    <property type="match status" value="1"/>
</dbReference>
<keyword evidence="3" id="KW-0547">Nucleotide-binding</keyword>
<dbReference type="InterPro" id="IPR003593">
    <property type="entry name" value="AAA+_ATPase"/>
</dbReference>
<dbReference type="InterPro" id="IPR017871">
    <property type="entry name" value="ABC_transporter-like_CS"/>
</dbReference>
<evidence type="ECO:0000256" key="1">
    <source>
        <dbReference type="ARBA" id="ARBA00022448"/>
    </source>
</evidence>
<dbReference type="GO" id="GO:0006865">
    <property type="term" value="P:amino acid transport"/>
    <property type="evidence" value="ECO:0007669"/>
    <property type="project" value="UniProtKB-KW"/>
</dbReference>
<dbReference type="AlphaFoldDB" id="A0A1M6WZ28"/>
<dbReference type="GO" id="GO:0098796">
    <property type="term" value="C:membrane protein complex"/>
    <property type="evidence" value="ECO:0007669"/>
    <property type="project" value="UniProtKB-ARBA"/>
</dbReference>
<keyword evidence="6" id="KW-0029">Amino-acid transport</keyword>
<evidence type="ECO:0000256" key="3">
    <source>
        <dbReference type="ARBA" id="ARBA00022741"/>
    </source>
</evidence>
<keyword evidence="5" id="KW-1278">Translocase</keyword>
<dbReference type="Pfam" id="PF00005">
    <property type="entry name" value="ABC_tran"/>
    <property type="match status" value="1"/>
</dbReference>
<dbReference type="RefSeq" id="WP_073278440.1">
    <property type="nucleotide sequence ID" value="NZ_FRAC01000021.1"/>
</dbReference>
<dbReference type="Pfam" id="PF09383">
    <property type="entry name" value="NIL"/>
    <property type="match status" value="1"/>
</dbReference>
<reference evidence="9 10" key="1">
    <citation type="submission" date="2016-11" db="EMBL/GenBank/DDBJ databases">
        <authorList>
            <person name="Jaros S."/>
            <person name="Januszkiewicz K."/>
            <person name="Wedrychowicz H."/>
        </authorList>
    </citation>
    <scope>NUCLEOTIDE SEQUENCE [LARGE SCALE GENOMIC DNA]</scope>
    <source>
        <strain evidence="9 10">DSM 15929</strain>
    </source>
</reference>
<dbReference type="InterPro" id="IPR045865">
    <property type="entry name" value="ACT-like_dom_sf"/>
</dbReference>
<evidence type="ECO:0000256" key="6">
    <source>
        <dbReference type="ARBA" id="ARBA00022970"/>
    </source>
</evidence>
<dbReference type="InterPro" id="IPR041701">
    <property type="entry name" value="MetN_ABC"/>
</dbReference>
<protein>
    <submittedName>
        <fullName evidence="9">D-methionine transport system ATP-binding protein</fullName>
    </submittedName>
</protein>
<dbReference type="GO" id="GO:0016887">
    <property type="term" value="F:ATP hydrolysis activity"/>
    <property type="evidence" value="ECO:0007669"/>
    <property type="project" value="InterPro"/>
</dbReference>
<keyword evidence="1" id="KW-0813">Transport</keyword>
<accession>A0A1M6WZ28</accession>
<dbReference type="GO" id="GO:0005524">
    <property type="term" value="F:ATP binding"/>
    <property type="evidence" value="ECO:0007669"/>
    <property type="project" value="UniProtKB-KW"/>
</dbReference>
<dbReference type="SMART" id="SM00382">
    <property type="entry name" value="AAA"/>
    <property type="match status" value="1"/>
</dbReference>
<dbReference type="InterPro" id="IPR050086">
    <property type="entry name" value="MetN_ABC_transporter-like"/>
</dbReference>
<dbReference type="EMBL" id="FRAC01000021">
    <property type="protein sequence ID" value="SHK98987.1"/>
    <property type="molecule type" value="Genomic_DNA"/>
</dbReference>
<feature type="domain" description="ABC transporter" evidence="8">
    <location>
        <begin position="2"/>
        <end position="241"/>
    </location>
</feature>
<dbReference type="GO" id="GO:0022857">
    <property type="term" value="F:transmembrane transporter activity"/>
    <property type="evidence" value="ECO:0007669"/>
    <property type="project" value="UniProtKB-ARBA"/>
</dbReference>
<evidence type="ECO:0000259" key="8">
    <source>
        <dbReference type="PROSITE" id="PS50893"/>
    </source>
</evidence>
<dbReference type="SMART" id="SM00930">
    <property type="entry name" value="NIL"/>
    <property type="match status" value="1"/>
</dbReference>
<name>A0A1M6WZ28_9FIRM</name>
<evidence type="ECO:0000313" key="9">
    <source>
        <dbReference type="EMBL" id="SHK98987.1"/>
    </source>
</evidence>
<evidence type="ECO:0000313" key="10">
    <source>
        <dbReference type="Proteomes" id="UP000184386"/>
    </source>
</evidence>
<proteinExistence type="predicted"/>
<dbReference type="PANTHER" id="PTHR43166">
    <property type="entry name" value="AMINO ACID IMPORT ATP-BINDING PROTEIN"/>
    <property type="match status" value="1"/>
</dbReference>